<dbReference type="InParanoid" id="A8NGW9"/>
<evidence type="ECO:0000256" key="2">
    <source>
        <dbReference type="SAM" id="MobiDB-lite"/>
    </source>
</evidence>
<name>A8NGW9_COPC7</name>
<feature type="compositionally biased region" description="Polar residues" evidence="2">
    <location>
        <begin position="164"/>
        <end position="173"/>
    </location>
</feature>
<feature type="coiled-coil region" evidence="1">
    <location>
        <begin position="245"/>
        <end position="272"/>
    </location>
</feature>
<accession>A8NGW9</accession>
<evidence type="ECO:0000313" key="3">
    <source>
        <dbReference type="EMBL" id="EAU88164.2"/>
    </source>
</evidence>
<dbReference type="KEGG" id="cci:CC1G_03836"/>
<dbReference type="eggNOG" id="ENOG502S5PD">
    <property type="taxonomic scope" value="Eukaryota"/>
</dbReference>
<organism evidence="3 4">
    <name type="scientific">Coprinopsis cinerea (strain Okayama-7 / 130 / ATCC MYA-4618 / FGSC 9003)</name>
    <name type="common">Inky cap fungus</name>
    <name type="synonym">Hormographiella aspergillata</name>
    <dbReference type="NCBI Taxonomy" id="240176"/>
    <lineage>
        <taxon>Eukaryota</taxon>
        <taxon>Fungi</taxon>
        <taxon>Dikarya</taxon>
        <taxon>Basidiomycota</taxon>
        <taxon>Agaricomycotina</taxon>
        <taxon>Agaricomycetes</taxon>
        <taxon>Agaricomycetidae</taxon>
        <taxon>Agaricales</taxon>
        <taxon>Agaricineae</taxon>
        <taxon>Psathyrellaceae</taxon>
        <taxon>Coprinopsis</taxon>
    </lineage>
</organism>
<dbReference type="OMA" id="RMLYNEH"/>
<dbReference type="Proteomes" id="UP000001861">
    <property type="component" value="Unassembled WGS sequence"/>
</dbReference>
<dbReference type="EMBL" id="AACS02000002">
    <property type="protein sequence ID" value="EAU88164.2"/>
    <property type="molecule type" value="Genomic_DNA"/>
</dbReference>
<feature type="coiled-coil region" evidence="1">
    <location>
        <begin position="321"/>
        <end position="348"/>
    </location>
</feature>
<dbReference type="RefSeq" id="XP_001833619.2">
    <property type="nucleotide sequence ID" value="XM_001833567.2"/>
</dbReference>
<evidence type="ECO:0000256" key="1">
    <source>
        <dbReference type="SAM" id="Coils"/>
    </source>
</evidence>
<dbReference type="VEuPathDB" id="FungiDB:CC1G_03836"/>
<keyword evidence="1" id="KW-0175">Coiled coil</keyword>
<dbReference type="GeneID" id="6010117"/>
<reference evidence="3 4" key="1">
    <citation type="journal article" date="2010" name="Proc. Natl. Acad. Sci. U.S.A.">
        <title>Insights into evolution of multicellular fungi from the assembled chromosomes of the mushroom Coprinopsis cinerea (Coprinus cinereus).</title>
        <authorList>
            <person name="Stajich J.E."/>
            <person name="Wilke S.K."/>
            <person name="Ahren D."/>
            <person name="Au C.H."/>
            <person name="Birren B.W."/>
            <person name="Borodovsky M."/>
            <person name="Burns C."/>
            <person name="Canback B."/>
            <person name="Casselton L.A."/>
            <person name="Cheng C.K."/>
            <person name="Deng J."/>
            <person name="Dietrich F.S."/>
            <person name="Fargo D.C."/>
            <person name="Farman M.L."/>
            <person name="Gathman A.C."/>
            <person name="Goldberg J."/>
            <person name="Guigo R."/>
            <person name="Hoegger P.J."/>
            <person name="Hooker J.B."/>
            <person name="Huggins A."/>
            <person name="James T.Y."/>
            <person name="Kamada T."/>
            <person name="Kilaru S."/>
            <person name="Kodira C."/>
            <person name="Kues U."/>
            <person name="Kupfer D."/>
            <person name="Kwan H.S."/>
            <person name="Lomsadze A."/>
            <person name="Li W."/>
            <person name="Lilly W.W."/>
            <person name="Ma L.J."/>
            <person name="Mackey A.J."/>
            <person name="Manning G."/>
            <person name="Martin F."/>
            <person name="Muraguchi H."/>
            <person name="Natvig D.O."/>
            <person name="Palmerini H."/>
            <person name="Ramesh M.A."/>
            <person name="Rehmeyer C.J."/>
            <person name="Roe B.A."/>
            <person name="Shenoy N."/>
            <person name="Stanke M."/>
            <person name="Ter-Hovhannisyan V."/>
            <person name="Tunlid A."/>
            <person name="Velagapudi R."/>
            <person name="Vision T.J."/>
            <person name="Zeng Q."/>
            <person name="Zolan M.E."/>
            <person name="Pukkila P.J."/>
        </authorList>
    </citation>
    <scope>NUCLEOTIDE SEQUENCE [LARGE SCALE GENOMIC DNA]</scope>
    <source>
        <strain evidence="4">Okayama-7 / 130 / ATCC MYA-4618 / FGSC 9003</strain>
    </source>
</reference>
<sequence length="402" mass="44527">MLYNRHCKDRDDLQRRIQKLKDEGKDPSLPQRTDVAPPHHRGQHSANAGFSNAQNPIMSSGGSSSASHHQTYPRPMSDSHNTVDESFMVLGGQRSDPGDAFNQFWNALQGMLDNISQPVAFATAPLSDLDIPNDTTAQSGSGSQTPPQNPHVYGGIGLRRDNSASRLDSLTSRSNHDENYLSKWTKRMGIGRQGSAASTSSTVKDGFDDDEFDDEFLEEGDDLSGSFFLIPSGSEASPAALRKENASLKAELAATQERLKAAEHMLKLRKEQDMQLRNSIFEAQRVMSASGMLPRPNSDMSLLNFGKHPAVPIPSLKPNREAQYTKRIKELEEELRAMRAENEKNKLMIVKFRERWEKLKESAKRKKEAKASAESGNAHSNVRGQKIVEEPEAEEALDGTNG</sequence>
<feature type="compositionally biased region" description="Acidic residues" evidence="2">
    <location>
        <begin position="390"/>
        <end position="402"/>
    </location>
</feature>
<feature type="region of interest" description="Disordered" evidence="2">
    <location>
        <begin position="1"/>
        <end position="82"/>
    </location>
</feature>
<feature type="region of interest" description="Disordered" evidence="2">
    <location>
        <begin position="360"/>
        <end position="402"/>
    </location>
</feature>
<feature type="compositionally biased region" description="Polar residues" evidence="2">
    <location>
        <begin position="44"/>
        <end position="58"/>
    </location>
</feature>
<feature type="compositionally biased region" description="Basic and acidic residues" evidence="2">
    <location>
        <begin position="1"/>
        <end position="26"/>
    </location>
</feature>
<keyword evidence="4" id="KW-1185">Reference proteome</keyword>
<feature type="compositionally biased region" description="Polar residues" evidence="2">
    <location>
        <begin position="133"/>
        <end position="146"/>
    </location>
</feature>
<comment type="caution">
    <text evidence="3">The sequence shown here is derived from an EMBL/GenBank/DDBJ whole genome shotgun (WGS) entry which is preliminary data.</text>
</comment>
<protein>
    <submittedName>
        <fullName evidence="3">Uncharacterized protein</fullName>
    </submittedName>
</protein>
<feature type="region of interest" description="Disordered" evidence="2">
    <location>
        <begin position="130"/>
        <end position="174"/>
    </location>
</feature>
<dbReference type="PANTHER" id="PTHR40130">
    <property type="entry name" value="EXPRESSED PROTEIN"/>
    <property type="match status" value="1"/>
</dbReference>
<proteinExistence type="predicted"/>
<dbReference type="OrthoDB" id="3197614at2759"/>
<dbReference type="AlphaFoldDB" id="A8NGW9"/>
<evidence type="ECO:0000313" key="4">
    <source>
        <dbReference type="Proteomes" id="UP000001861"/>
    </source>
</evidence>
<dbReference type="HOGENOM" id="CLU_047455_0_0_1"/>
<dbReference type="PANTHER" id="PTHR40130:SF1">
    <property type="entry name" value="SPINDLE POLE BODY-ASSOCIATED PROTEIN CUT12 DOMAIN-CONTAINING PROTEIN"/>
    <property type="match status" value="1"/>
</dbReference>
<gene>
    <name evidence="3" type="ORF">CC1G_03836</name>
</gene>